<dbReference type="Proteomes" id="UP000827724">
    <property type="component" value="Unassembled WGS sequence"/>
</dbReference>
<protein>
    <submittedName>
        <fullName evidence="1">Uncharacterized protein</fullName>
    </submittedName>
</protein>
<dbReference type="EMBL" id="JAIWOZ010000007">
    <property type="protein sequence ID" value="KAH6603471.1"/>
    <property type="molecule type" value="Genomic_DNA"/>
</dbReference>
<dbReference type="OrthoDB" id="5131352at2759"/>
<accession>A0A9P8TRD0</accession>
<dbReference type="AlphaFoldDB" id="A0A9P8TRD0"/>
<reference evidence="1" key="1">
    <citation type="submission" date="2021-08" db="EMBL/GenBank/DDBJ databases">
        <title>Chromosome-Level Trichoderma cornu-damae using Hi-C Data.</title>
        <authorList>
            <person name="Kim C.S."/>
        </authorList>
    </citation>
    <scope>NUCLEOTIDE SEQUENCE</scope>
    <source>
        <strain evidence="1">KA19-0412C</strain>
    </source>
</reference>
<evidence type="ECO:0000313" key="1">
    <source>
        <dbReference type="EMBL" id="KAH6603471.1"/>
    </source>
</evidence>
<comment type="caution">
    <text evidence="1">The sequence shown here is derived from an EMBL/GenBank/DDBJ whole genome shotgun (WGS) entry which is preliminary data.</text>
</comment>
<gene>
    <name evidence="1" type="ORF">Trco_008246</name>
</gene>
<name>A0A9P8TRD0_9HYPO</name>
<keyword evidence="2" id="KW-1185">Reference proteome</keyword>
<proteinExistence type="predicted"/>
<sequence length="419" mass="45042">MGDSTVFSCRSSVGKASHGRSTAKVANIVFNAQPFGGGPGATLAAVMPHLRSRLKSLEPVALHYVGSSLAMDFPKLSEAEWDGLHNVDLYTNPEAGKGQLVSLLRRLKPRLLVTAMDEHVAAAAQAAGVPFVVIDLLLWFWPSTPRPWYHAELVIAAEFFGVQDRIATARLSNAVTVPPLGPPPRTAAGPLKDVLLNFGGMVNPLMPEEEYIAYAQLVYSVARRAINRRNAAVPKPQHARLIVLVASLDVAQSIDVEGPDVVRMVLPDEALELMASAELVCCTAGLGNLYAAGAVANAVLLLPFLHEGHAIQTCLIRRAGIAVDAVQWHELTGGEYDSFFCRPLEAMIKISRAQNEVARSPQAQTAFVDRILEAMLQSAASATRSSARDPPLRALIDAFGQDDGNAMAAHIFNVLKKVR</sequence>
<organism evidence="1 2">
    <name type="scientific">Trichoderma cornu-damae</name>
    <dbReference type="NCBI Taxonomy" id="654480"/>
    <lineage>
        <taxon>Eukaryota</taxon>
        <taxon>Fungi</taxon>
        <taxon>Dikarya</taxon>
        <taxon>Ascomycota</taxon>
        <taxon>Pezizomycotina</taxon>
        <taxon>Sordariomycetes</taxon>
        <taxon>Hypocreomycetidae</taxon>
        <taxon>Hypocreales</taxon>
        <taxon>Hypocreaceae</taxon>
        <taxon>Trichoderma</taxon>
    </lineage>
</organism>
<evidence type="ECO:0000313" key="2">
    <source>
        <dbReference type="Proteomes" id="UP000827724"/>
    </source>
</evidence>